<dbReference type="Gramene" id="EOY14082">
    <property type="protein sequence ID" value="EOY14082"/>
    <property type="gene ID" value="TCM_033297"/>
</dbReference>
<dbReference type="AlphaFoldDB" id="A0A061FBH3"/>
<name>A0A061FBH3_THECC</name>
<dbReference type="HOGENOM" id="CLU_2659522_0_0_1"/>
<organism evidence="2 3">
    <name type="scientific">Theobroma cacao</name>
    <name type="common">Cacao</name>
    <name type="synonym">Cocoa</name>
    <dbReference type="NCBI Taxonomy" id="3641"/>
    <lineage>
        <taxon>Eukaryota</taxon>
        <taxon>Viridiplantae</taxon>
        <taxon>Streptophyta</taxon>
        <taxon>Embryophyta</taxon>
        <taxon>Tracheophyta</taxon>
        <taxon>Spermatophyta</taxon>
        <taxon>Magnoliopsida</taxon>
        <taxon>eudicotyledons</taxon>
        <taxon>Gunneridae</taxon>
        <taxon>Pentapetalae</taxon>
        <taxon>rosids</taxon>
        <taxon>malvids</taxon>
        <taxon>Malvales</taxon>
        <taxon>Malvaceae</taxon>
        <taxon>Byttnerioideae</taxon>
        <taxon>Theobroma</taxon>
    </lineage>
</organism>
<dbReference type="Proteomes" id="UP000026915">
    <property type="component" value="Chromosome 7"/>
</dbReference>
<evidence type="ECO:0000313" key="2">
    <source>
        <dbReference type="EMBL" id="EOY14082.1"/>
    </source>
</evidence>
<dbReference type="PANTHER" id="PTHR48248:SF5">
    <property type="entry name" value="UVR DOMAIN-CONTAINING PROTEIN"/>
    <property type="match status" value="1"/>
</dbReference>
<accession>A0A061FBH3</accession>
<keyword evidence="3" id="KW-1185">Reference proteome</keyword>
<dbReference type="InParanoid" id="A0A061FBH3"/>
<protein>
    <submittedName>
        <fullName evidence="2">Uncharacterized protein isoform 2</fullName>
    </submittedName>
</protein>
<reference evidence="2 3" key="1">
    <citation type="journal article" date="2013" name="Genome Biol.">
        <title>The genome sequence of the most widely cultivated cacao type and its use to identify candidate genes regulating pod color.</title>
        <authorList>
            <person name="Motamayor J.C."/>
            <person name="Mockaitis K."/>
            <person name="Schmutz J."/>
            <person name="Haiminen N."/>
            <person name="Iii D.L."/>
            <person name="Cornejo O."/>
            <person name="Findley S.D."/>
            <person name="Zheng P."/>
            <person name="Utro F."/>
            <person name="Royaert S."/>
            <person name="Saski C."/>
            <person name="Jenkins J."/>
            <person name="Podicheti R."/>
            <person name="Zhao M."/>
            <person name="Scheffler B.E."/>
            <person name="Stack J.C."/>
            <person name="Feltus F.A."/>
            <person name="Mustiga G.M."/>
            <person name="Amores F."/>
            <person name="Phillips W."/>
            <person name="Marelli J.P."/>
            <person name="May G.D."/>
            <person name="Shapiro H."/>
            <person name="Ma J."/>
            <person name="Bustamante C.D."/>
            <person name="Schnell R.J."/>
            <person name="Main D."/>
            <person name="Gilbert D."/>
            <person name="Parida L."/>
            <person name="Kuhn D.N."/>
        </authorList>
    </citation>
    <scope>NUCLEOTIDE SEQUENCE [LARGE SCALE GENOMIC DNA]</scope>
    <source>
        <strain evidence="3">cv. Matina 1-6</strain>
    </source>
</reference>
<dbReference type="EMBL" id="CM001885">
    <property type="protein sequence ID" value="EOY14082.1"/>
    <property type="molecule type" value="Genomic_DNA"/>
</dbReference>
<sequence>MEGEGTATQVKTKQMGGSRTGKTKISMRKLKSEMAMICEEQKRLREGQREVQQKFKQVQAKISSLRQEGDSAGHPAFLFKYQ</sequence>
<dbReference type="PANTHER" id="PTHR48248">
    <property type="entry name" value="UVR DOMAIN-CONTAINING PROTEIN"/>
    <property type="match status" value="1"/>
</dbReference>
<gene>
    <name evidence="2" type="ORF">TCM_033297</name>
</gene>
<feature type="region of interest" description="Disordered" evidence="1">
    <location>
        <begin position="1"/>
        <end position="27"/>
    </location>
</feature>
<evidence type="ECO:0000256" key="1">
    <source>
        <dbReference type="SAM" id="MobiDB-lite"/>
    </source>
</evidence>
<dbReference type="OMA" id="SEMAMIC"/>
<proteinExistence type="predicted"/>
<feature type="compositionally biased region" description="Polar residues" evidence="1">
    <location>
        <begin position="1"/>
        <end position="17"/>
    </location>
</feature>
<evidence type="ECO:0000313" key="3">
    <source>
        <dbReference type="Proteomes" id="UP000026915"/>
    </source>
</evidence>